<organism evidence="5 6">
    <name type="scientific">Clostridium botulinum D str. 1873</name>
    <dbReference type="NCBI Taxonomy" id="592027"/>
    <lineage>
        <taxon>Bacteria</taxon>
        <taxon>Bacillati</taxon>
        <taxon>Bacillota</taxon>
        <taxon>Clostridia</taxon>
        <taxon>Eubacteriales</taxon>
        <taxon>Clostridiaceae</taxon>
        <taxon>Clostridium</taxon>
    </lineage>
</organism>
<keyword evidence="2" id="KW-0808">Transferase</keyword>
<dbReference type="Pfam" id="PF14689">
    <property type="entry name" value="SPOB_a"/>
    <property type="match status" value="1"/>
</dbReference>
<dbReference type="InterPro" id="IPR039506">
    <property type="entry name" value="SPOB_a"/>
</dbReference>
<proteinExistence type="predicted"/>
<name>A0A9P2G631_CLOBO</name>
<protein>
    <recommendedName>
        <fullName evidence="4">SpoOB alpha-helical domain-containing protein</fullName>
    </recommendedName>
</protein>
<dbReference type="InterPro" id="IPR016120">
    <property type="entry name" value="Sig_transdc_His_kin_SpoOB"/>
</dbReference>
<evidence type="ECO:0000313" key="6">
    <source>
        <dbReference type="Proteomes" id="UP000006160"/>
    </source>
</evidence>
<keyword evidence="1" id="KW-0597">Phosphoprotein</keyword>
<evidence type="ECO:0000259" key="4">
    <source>
        <dbReference type="Pfam" id="PF14689"/>
    </source>
</evidence>
<keyword evidence="3" id="KW-0418">Kinase</keyword>
<evidence type="ECO:0000256" key="3">
    <source>
        <dbReference type="ARBA" id="ARBA00022777"/>
    </source>
</evidence>
<comment type="caution">
    <text evidence="5">The sequence shown here is derived from an EMBL/GenBank/DDBJ whole genome shotgun (WGS) entry which is preliminary data.</text>
</comment>
<evidence type="ECO:0000256" key="2">
    <source>
        <dbReference type="ARBA" id="ARBA00022679"/>
    </source>
</evidence>
<dbReference type="RefSeq" id="WP_003375177.1">
    <property type="nucleotide sequence ID" value="NZ_ACSJ01000007.1"/>
</dbReference>
<evidence type="ECO:0000256" key="1">
    <source>
        <dbReference type="ARBA" id="ARBA00022553"/>
    </source>
</evidence>
<dbReference type="AlphaFoldDB" id="A0A9P2G631"/>
<reference evidence="5 6" key="1">
    <citation type="submission" date="2009-10" db="EMBL/GenBank/DDBJ databases">
        <authorList>
            <person name="Shrivastava S."/>
            <person name="Brinkac L.B."/>
            <person name="Brown J.L."/>
            <person name="Bruce D.B."/>
            <person name="Detter C."/>
            <person name="Green L.D."/>
            <person name="Munk C.A."/>
            <person name="Rogers Y.C."/>
            <person name="Tapia R."/>
            <person name="Saunders E.S."/>
            <person name="Sims D.R."/>
            <person name="Smith L.A."/>
            <person name="Smith T.J."/>
            <person name="Sutton G."/>
            <person name="Brettin T."/>
        </authorList>
    </citation>
    <scope>NUCLEOTIDE SEQUENCE [LARGE SCALE GENOMIC DNA]</scope>
    <source>
        <strain evidence="6">D str. 1873</strain>
    </source>
</reference>
<dbReference type="SUPFAM" id="SSF55890">
    <property type="entry name" value="Sporulation response regulatory protein Spo0B"/>
    <property type="match status" value="1"/>
</dbReference>
<dbReference type="Proteomes" id="UP000006160">
    <property type="component" value="Unassembled WGS sequence"/>
</dbReference>
<dbReference type="Gene3D" id="1.10.287.130">
    <property type="match status" value="1"/>
</dbReference>
<dbReference type="GeneID" id="66319324"/>
<feature type="domain" description="SpoOB alpha-helical" evidence="4">
    <location>
        <begin position="6"/>
        <end position="56"/>
    </location>
</feature>
<gene>
    <name evidence="5" type="ORF">CLG_B0616</name>
</gene>
<dbReference type="GO" id="GO:0000155">
    <property type="term" value="F:phosphorelay sensor kinase activity"/>
    <property type="evidence" value="ECO:0007669"/>
    <property type="project" value="InterPro"/>
</dbReference>
<evidence type="ECO:0000313" key="5">
    <source>
        <dbReference type="EMBL" id="EES90676.1"/>
    </source>
</evidence>
<dbReference type="EMBL" id="ACSJ01000007">
    <property type="protein sequence ID" value="EES90676.1"/>
    <property type="molecule type" value="Genomic_DNA"/>
</dbReference>
<sequence length="179" mass="21718">MGELYKFISELRKQRHDFMNYVQIIYGYIQLDKKEDAKRYINKIIGENKNISKIYSLGDQCFGFCIEKLIRELNEKEIKFELDIEINRFSKNVFYNEYYKKQKILNNIFHELENNNLRVVYIYIFEDELGESLLIANGESSVNELDWMEEWEEINIDLNDTKLHKYVYGNNLAYRLTFI</sequence>
<accession>A0A9P2G631</accession>